<organism evidence="1 2">
    <name type="scientific">Piliocolobus tephrosceles</name>
    <name type="common">Ugandan red Colobus</name>
    <dbReference type="NCBI Taxonomy" id="591936"/>
    <lineage>
        <taxon>Eukaryota</taxon>
        <taxon>Metazoa</taxon>
        <taxon>Chordata</taxon>
        <taxon>Craniata</taxon>
        <taxon>Vertebrata</taxon>
        <taxon>Euteleostomi</taxon>
        <taxon>Mammalia</taxon>
        <taxon>Eutheria</taxon>
        <taxon>Euarchontoglires</taxon>
        <taxon>Primates</taxon>
        <taxon>Haplorrhini</taxon>
        <taxon>Catarrhini</taxon>
        <taxon>Cercopithecidae</taxon>
        <taxon>Colobinae</taxon>
        <taxon>Piliocolobus</taxon>
    </lineage>
</organism>
<reference evidence="1" key="1">
    <citation type="submission" date="2025-08" db="UniProtKB">
        <authorList>
            <consortium name="Ensembl"/>
        </authorList>
    </citation>
    <scope>IDENTIFICATION</scope>
</reference>
<evidence type="ECO:0000313" key="1">
    <source>
        <dbReference type="Ensembl" id="ENSPTEP00000005144.1"/>
    </source>
</evidence>
<keyword evidence="2" id="KW-1185">Reference proteome</keyword>
<dbReference type="Ensembl" id="ENSPTET00000007940.1">
    <property type="protein sequence ID" value="ENSPTEP00000005144.1"/>
    <property type="gene ID" value="ENSPTEG00000005994.1"/>
</dbReference>
<sequence length="129" mass="15502">MMEFRLTPCNLFNPTNYHRPIPSNTLLTRYLLCLLLNRTYYPRCKLRLNYSLSPCLRCLYILYLPLSTYRPRPILRLIPSSRNLKHQRCTSTYNYSNSFHRLRTPMGSNIILRCHSNYKFIISNSIHRN</sequence>
<accession>A0A8C9GJU1</accession>
<dbReference type="AlphaFoldDB" id="A0A8C9GJU1"/>
<reference evidence="1" key="2">
    <citation type="submission" date="2025-09" db="UniProtKB">
        <authorList>
            <consortium name="Ensembl"/>
        </authorList>
    </citation>
    <scope>IDENTIFICATION</scope>
</reference>
<name>A0A8C9GJU1_9PRIM</name>
<protein>
    <submittedName>
        <fullName evidence="1">Uncharacterized protein</fullName>
    </submittedName>
</protein>
<dbReference type="Proteomes" id="UP000694416">
    <property type="component" value="Unplaced"/>
</dbReference>
<evidence type="ECO:0000313" key="2">
    <source>
        <dbReference type="Proteomes" id="UP000694416"/>
    </source>
</evidence>
<proteinExistence type="predicted"/>